<evidence type="ECO:0000313" key="2">
    <source>
        <dbReference type="WBParaSite" id="nRc.2.0.1.t14033-RA"/>
    </source>
</evidence>
<keyword evidence="1" id="KW-1185">Reference proteome</keyword>
<evidence type="ECO:0000313" key="1">
    <source>
        <dbReference type="Proteomes" id="UP000887565"/>
    </source>
</evidence>
<dbReference type="AlphaFoldDB" id="A0A915IKU2"/>
<organism evidence="1 2">
    <name type="scientific">Romanomermis culicivorax</name>
    <name type="common">Nematode worm</name>
    <dbReference type="NCBI Taxonomy" id="13658"/>
    <lineage>
        <taxon>Eukaryota</taxon>
        <taxon>Metazoa</taxon>
        <taxon>Ecdysozoa</taxon>
        <taxon>Nematoda</taxon>
        <taxon>Enoplea</taxon>
        <taxon>Dorylaimia</taxon>
        <taxon>Mermithida</taxon>
        <taxon>Mermithoidea</taxon>
        <taxon>Mermithidae</taxon>
        <taxon>Romanomermis</taxon>
    </lineage>
</organism>
<dbReference type="Proteomes" id="UP000887565">
    <property type="component" value="Unplaced"/>
</dbReference>
<dbReference type="WBParaSite" id="nRc.2.0.1.t14033-RA">
    <property type="protein sequence ID" value="nRc.2.0.1.t14033-RA"/>
    <property type="gene ID" value="nRc.2.0.1.g14033"/>
</dbReference>
<reference evidence="2" key="1">
    <citation type="submission" date="2022-11" db="UniProtKB">
        <authorList>
            <consortium name="WormBaseParasite"/>
        </authorList>
    </citation>
    <scope>IDENTIFICATION</scope>
</reference>
<protein>
    <submittedName>
        <fullName evidence="2">Uncharacterized protein</fullName>
    </submittedName>
</protein>
<accession>A0A915IKU2</accession>
<name>A0A915IKU2_ROMCU</name>
<sequence length="36" mass="4055">MSPRSMLAPCSFCMATYKLKFYSRNGSFIIKSSTLS</sequence>
<proteinExistence type="predicted"/>